<feature type="compositionally biased region" description="Low complexity" evidence="1">
    <location>
        <begin position="376"/>
        <end position="433"/>
    </location>
</feature>
<evidence type="ECO:0000259" key="2">
    <source>
        <dbReference type="Pfam" id="PF00855"/>
    </source>
</evidence>
<name>A0A9N9E4I9_9GLOM</name>
<proteinExistence type="predicted"/>
<dbReference type="OrthoDB" id="641149at2759"/>
<dbReference type="Pfam" id="PF00855">
    <property type="entry name" value="PWWP"/>
    <property type="match status" value="1"/>
</dbReference>
<dbReference type="CDD" id="cd05162">
    <property type="entry name" value="PWWP"/>
    <property type="match status" value="1"/>
</dbReference>
<dbReference type="Gene3D" id="2.30.30.140">
    <property type="match status" value="1"/>
</dbReference>
<feature type="region of interest" description="Disordered" evidence="1">
    <location>
        <begin position="58"/>
        <end position="77"/>
    </location>
</feature>
<feature type="compositionally biased region" description="Polar residues" evidence="1">
    <location>
        <begin position="349"/>
        <end position="375"/>
    </location>
</feature>
<dbReference type="InterPro" id="IPR000313">
    <property type="entry name" value="PWWP_dom"/>
</dbReference>
<feature type="domain" description="PWWP" evidence="2">
    <location>
        <begin position="99"/>
        <end position="157"/>
    </location>
</feature>
<dbReference type="EMBL" id="CAJVPY010006408">
    <property type="protein sequence ID" value="CAG8662256.1"/>
    <property type="molecule type" value="Genomic_DNA"/>
</dbReference>
<dbReference type="AlphaFoldDB" id="A0A9N9E4I9"/>
<dbReference type="SUPFAM" id="SSF63748">
    <property type="entry name" value="Tudor/PWWP/MBT"/>
    <property type="match status" value="1"/>
</dbReference>
<evidence type="ECO:0000313" key="3">
    <source>
        <dbReference type="EMBL" id="CAG8662256.1"/>
    </source>
</evidence>
<evidence type="ECO:0000313" key="4">
    <source>
        <dbReference type="Proteomes" id="UP000789405"/>
    </source>
</evidence>
<protein>
    <submittedName>
        <fullName evidence="3">8648_t:CDS:1</fullName>
    </submittedName>
</protein>
<organism evidence="3 4">
    <name type="scientific">Dentiscutata erythropus</name>
    <dbReference type="NCBI Taxonomy" id="1348616"/>
    <lineage>
        <taxon>Eukaryota</taxon>
        <taxon>Fungi</taxon>
        <taxon>Fungi incertae sedis</taxon>
        <taxon>Mucoromycota</taxon>
        <taxon>Glomeromycotina</taxon>
        <taxon>Glomeromycetes</taxon>
        <taxon>Diversisporales</taxon>
        <taxon>Gigasporaceae</taxon>
        <taxon>Dentiscutata</taxon>
    </lineage>
</organism>
<evidence type="ECO:0000256" key="1">
    <source>
        <dbReference type="SAM" id="MobiDB-lite"/>
    </source>
</evidence>
<sequence length="483" mass="54944">MKYINIQVFDSRESYLDTKKYSFEELLVNPNVLTVLVVVCSIMNLKVKGLEVKSLKSRGRKVSGSNTRGRPNNRRNNDSKYFRRKVVFVDPDDPTAPHWWPAMVVPLKEIEIFKQKMDSDVKYPSKGENLVCYFEDGSFSIVAEQDLLPFDPNNKPYITYMEGPNSTIFQKDKAVALATLYFEKGIIPPSFKWLRNEDINSTANTNVINTNTNSINVINTTTNNNNNININNDNNKNIGESSIIDNNNNNCINSNNHNNNNNNNNNINSNNGIINLGSSNIGYNNNNNNIEGRERGGNKGFSEKNNNLVNDDNYNYNYNNNNNTINTTTITNNKRNYRKDYCNININSGRKLQNGGSTNSVVNSRASKPTKTRSISNANNKNLLNNGNNYNSSLTKPNNNNINTNNINDNNNTNYYYSQQTNDDNNNKNNDIIDYSEKKRKTPNKLWGSGSDKIEINILNDILPSNKQIRAYHDGITRQEEFL</sequence>
<feature type="region of interest" description="Disordered" evidence="1">
    <location>
        <begin position="349"/>
        <end position="437"/>
    </location>
</feature>
<dbReference type="Proteomes" id="UP000789405">
    <property type="component" value="Unassembled WGS sequence"/>
</dbReference>
<reference evidence="3" key="1">
    <citation type="submission" date="2021-06" db="EMBL/GenBank/DDBJ databases">
        <authorList>
            <person name="Kallberg Y."/>
            <person name="Tangrot J."/>
            <person name="Rosling A."/>
        </authorList>
    </citation>
    <scope>NUCLEOTIDE SEQUENCE</scope>
    <source>
        <strain evidence="3">MA453B</strain>
    </source>
</reference>
<comment type="caution">
    <text evidence="3">The sequence shown here is derived from an EMBL/GenBank/DDBJ whole genome shotgun (WGS) entry which is preliminary data.</text>
</comment>
<accession>A0A9N9E4I9</accession>
<feature type="region of interest" description="Disordered" evidence="1">
    <location>
        <begin position="287"/>
        <end position="311"/>
    </location>
</feature>
<keyword evidence="4" id="KW-1185">Reference proteome</keyword>
<gene>
    <name evidence="3" type="ORF">DERYTH_LOCUS10777</name>
</gene>